<keyword evidence="1" id="KW-0645">Protease</keyword>
<dbReference type="STRING" id="1182541.W9YNG0"/>
<dbReference type="GO" id="GO:0004180">
    <property type="term" value="F:carboxypeptidase activity"/>
    <property type="evidence" value="ECO:0007669"/>
    <property type="project" value="UniProtKB-KW"/>
</dbReference>
<gene>
    <name evidence="1" type="ORF">A1O1_02481</name>
</gene>
<dbReference type="RefSeq" id="XP_007721582.1">
    <property type="nucleotide sequence ID" value="XM_007723392.1"/>
</dbReference>
<sequence>MPDPSYTFVVEHLDPELGPWSALEYKTIAKESKQNGCRFILSSLPQSLLESQGIQDLQNVGAEARSDSVETYFASKKEKICLLDPAAQQELDPSDADVFDVFLFGGILGDDPPRDRTSELRKKGFTGRRLGPKQMTTDTAVRVTRMVILEQIPLDKIPYSDYPELRLDEHETTEMPFRYVTDQSGNPIMPEGMIDLIKADADKAFDSLEFADEVEGLENLKVDRP</sequence>
<keyword evidence="2" id="KW-1185">Reference proteome</keyword>
<dbReference type="InterPro" id="IPR007364">
    <property type="entry name" value="SFM1-like"/>
</dbReference>
<accession>W9YNG0</accession>
<dbReference type="PANTHER" id="PTHR35517:SF1">
    <property type="entry name" value="PROTEIN ARGININE N-METHYLTRANSFERASE SFM1"/>
    <property type="match status" value="1"/>
</dbReference>
<evidence type="ECO:0000313" key="2">
    <source>
        <dbReference type="Proteomes" id="UP000019484"/>
    </source>
</evidence>
<dbReference type="CDD" id="cd18090">
    <property type="entry name" value="Arginine_MT_Sfm1"/>
    <property type="match status" value="1"/>
</dbReference>
<dbReference type="EMBL" id="AMWN01000002">
    <property type="protein sequence ID" value="EXJ94088.1"/>
    <property type="molecule type" value="Genomic_DNA"/>
</dbReference>
<evidence type="ECO:0000313" key="1">
    <source>
        <dbReference type="EMBL" id="EXJ94088.1"/>
    </source>
</evidence>
<dbReference type="eggNOG" id="ENOG502RXXJ">
    <property type="taxonomic scope" value="Eukaryota"/>
</dbReference>
<dbReference type="Pfam" id="PF04252">
    <property type="entry name" value="SFM1-like"/>
    <property type="match status" value="1"/>
</dbReference>
<reference evidence="1 2" key="1">
    <citation type="submission" date="2013-03" db="EMBL/GenBank/DDBJ databases">
        <title>The Genome Sequence of Capronia coronata CBS 617.96.</title>
        <authorList>
            <consortium name="The Broad Institute Genomics Platform"/>
            <person name="Cuomo C."/>
            <person name="de Hoog S."/>
            <person name="Gorbushina A."/>
            <person name="Walker B."/>
            <person name="Young S.K."/>
            <person name="Zeng Q."/>
            <person name="Gargeya S."/>
            <person name="Fitzgerald M."/>
            <person name="Haas B."/>
            <person name="Abouelleil A."/>
            <person name="Allen A.W."/>
            <person name="Alvarado L."/>
            <person name="Arachchi H.M."/>
            <person name="Berlin A.M."/>
            <person name="Chapman S.B."/>
            <person name="Gainer-Dewar J."/>
            <person name="Goldberg J."/>
            <person name="Griggs A."/>
            <person name="Gujja S."/>
            <person name="Hansen M."/>
            <person name="Howarth C."/>
            <person name="Imamovic A."/>
            <person name="Ireland A."/>
            <person name="Larimer J."/>
            <person name="McCowan C."/>
            <person name="Murphy C."/>
            <person name="Pearson M."/>
            <person name="Poon T.W."/>
            <person name="Priest M."/>
            <person name="Roberts A."/>
            <person name="Saif S."/>
            <person name="Shea T."/>
            <person name="Sisk P."/>
            <person name="Sykes S."/>
            <person name="Wortman J."/>
            <person name="Nusbaum C."/>
            <person name="Birren B."/>
        </authorList>
    </citation>
    <scope>NUCLEOTIDE SEQUENCE [LARGE SCALE GENOMIC DNA]</scope>
    <source>
        <strain evidence="1 2">CBS 617.96</strain>
    </source>
</reference>
<keyword evidence="1" id="KW-0378">Hydrolase</keyword>
<proteinExistence type="predicted"/>
<comment type="caution">
    <text evidence="1">The sequence shown here is derived from an EMBL/GenBank/DDBJ whole genome shotgun (WGS) entry which is preliminary data.</text>
</comment>
<dbReference type="AlphaFoldDB" id="W9YNG0"/>
<dbReference type="HOGENOM" id="CLU_080487_0_0_1"/>
<dbReference type="PANTHER" id="PTHR35517">
    <property type="entry name" value="PROTEIN ARGININE N-METHYLTRANSFERASE SFM1"/>
    <property type="match status" value="1"/>
</dbReference>
<name>W9YNG0_9EURO</name>
<keyword evidence="1" id="KW-0121">Carboxypeptidase</keyword>
<dbReference type="OrthoDB" id="373498at2759"/>
<organism evidence="1 2">
    <name type="scientific">Capronia coronata CBS 617.96</name>
    <dbReference type="NCBI Taxonomy" id="1182541"/>
    <lineage>
        <taxon>Eukaryota</taxon>
        <taxon>Fungi</taxon>
        <taxon>Dikarya</taxon>
        <taxon>Ascomycota</taxon>
        <taxon>Pezizomycotina</taxon>
        <taxon>Eurotiomycetes</taxon>
        <taxon>Chaetothyriomycetidae</taxon>
        <taxon>Chaetothyriales</taxon>
        <taxon>Herpotrichiellaceae</taxon>
        <taxon>Capronia</taxon>
    </lineage>
</organism>
<protein>
    <submittedName>
        <fullName evidence="1">Carboxypeptidase D</fullName>
    </submittedName>
</protein>
<dbReference type="GeneID" id="19157381"/>
<dbReference type="Proteomes" id="UP000019484">
    <property type="component" value="Unassembled WGS sequence"/>
</dbReference>
<dbReference type="GO" id="GO:0035241">
    <property type="term" value="F:protein-arginine omega-N monomethyltransferase activity"/>
    <property type="evidence" value="ECO:0007669"/>
    <property type="project" value="TreeGrafter"/>
</dbReference>